<organism evidence="1 2">
    <name type="scientific">Catharanthus roseus</name>
    <name type="common">Madagascar periwinkle</name>
    <name type="synonym">Vinca rosea</name>
    <dbReference type="NCBI Taxonomy" id="4058"/>
    <lineage>
        <taxon>Eukaryota</taxon>
        <taxon>Viridiplantae</taxon>
        <taxon>Streptophyta</taxon>
        <taxon>Embryophyta</taxon>
        <taxon>Tracheophyta</taxon>
        <taxon>Spermatophyta</taxon>
        <taxon>Magnoliopsida</taxon>
        <taxon>eudicotyledons</taxon>
        <taxon>Gunneridae</taxon>
        <taxon>Pentapetalae</taxon>
        <taxon>asterids</taxon>
        <taxon>lamiids</taxon>
        <taxon>Gentianales</taxon>
        <taxon>Apocynaceae</taxon>
        <taxon>Rauvolfioideae</taxon>
        <taxon>Vinceae</taxon>
        <taxon>Catharanthinae</taxon>
        <taxon>Catharanthus</taxon>
    </lineage>
</organism>
<accession>A0ACC0AZI9</accession>
<reference evidence="2" key="1">
    <citation type="journal article" date="2023" name="Nat. Plants">
        <title>Single-cell RNA sequencing provides a high-resolution roadmap for understanding the multicellular compartmentation of specialized metabolism.</title>
        <authorList>
            <person name="Sun S."/>
            <person name="Shen X."/>
            <person name="Li Y."/>
            <person name="Li Y."/>
            <person name="Wang S."/>
            <person name="Li R."/>
            <person name="Zhang H."/>
            <person name="Shen G."/>
            <person name="Guo B."/>
            <person name="Wei J."/>
            <person name="Xu J."/>
            <person name="St-Pierre B."/>
            <person name="Chen S."/>
            <person name="Sun C."/>
        </authorList>
    </citation>
    <scope>NUCLEOTIDE SEQUENCE [LARGE SCALE GENOMIC DNA]</scope>
</reference>
<evidence type="ECO:0000313" key="2">
    <source>
        <dbReference type="Proteomes" id="UP001060085"/>
    </source>
</evidence>
<comment type="caution">
    <text evidence="1">The sequence shown here is derived from an EMBL/GenBank/DDBJ whole genome shotgun (WGS) entry which is preliminary data.</text>
</comment>
<name>A0ACC0AZI9_CATRO</name>
<evidence type="ECO:0000313" key="1">
    <source>
        <dbReference type="EMBL" id="KAI5666309.1"/>
    </source>
</evidence>
<keyword evidence="2" id="KW-1185">Reference proteome</keyword>
<sequence>MYFPMFAPAVRRGTQSCYKSEHKLLDIRLRLDMMTTSGDSGLLGIHMARLYCAMYSRTPYPTYGGTQARKQQDVRGEELICGTLTSVLAIPPSTCTDDYMQWFLLHSHPRIQNPLNIPRGFHVPIDPLMPPQALLDLVAHETR</sequence>
<gene>
    <name evidence="1" type="ORF">M9H77_16162</name>
</gene>
<protein>
    <submittedName>
        <fullName evidence="1">Uncharacterized protein</fullName>
    </submittedName>
</protein>
<proteinExistence type="predicted"/>
<dbReference type="EMBL" id="CM044704">
    <property type="protein sequence ID" value="KAI5666309.1"/>
    <property type="molecule type" value="Genomic_DNA"/>
</dbReference>
<dbReference type="Proteomes" id="UP001060085">
    <property type="component" value="Linkage Group LG04"/>
</dbReference>